<proteinExistence type="predicted"/>
<evidence type="ECO:0000313" key="2">
    <source>
        <dbReference type="EMBL" id="KAL2823402.1"/>
    </source>
</evidence>
<dbReference type="InterPro" id="IPR015422">
    <property type="entry name" value="PyrdxlP-dep_Trfase_small"/>
</dbReference>
<dbReference type="SUPFAM" id="SSF53383">
    <property type="entry name" value="PLP-dependent transferases"/>
    <property type="match status" value="1"/>
</dbReference>
<dbReference type="EMBL" id="JBFXLS010000053">
    <property type="protein sequence ID" value="KAL2823402.1"/>
    <property type="molecule type" value="Genomic_DNA"/>
</dbReference>
<dbReference type="CDD" id="cd00609">
    <property type="entry name" value="AAT_like"/>
    <property type="match status" value="1"/>
</dbReference>
<dbReference type="GO" id="GO:0016740">
    <property type="term" value="F:transferase activity"/>
    <property type="evidence" value="ECO:0007669"/>
    <property type="project" value="UniProtKB-KW"/>
</dbReference>
<reference evidence="2 3" key="1">
    <citation type="submission" date="2024-07" db="EMBL/GenBank/DDBJ databases">
        <title>Section-level genome sequencing and comparative genomics of Aspergillus sections Usti and Cavernicolus.</title>
        <authorList>
            <consortium name="Lawrence Berkeley National Laboratory"/>
            <person name="Nybo J.L."/>
            <person name="Vesth T.C."/>
            <person name="Theobald S."/>
            <person name="Frisvad J.C."/>
            <person name="Larsen T.O."/>
            <person name="Kjaerboelling I."/>
            <person name="Rothschild-Mancinelli K."/>
            <person name="Lyhne E.K."/>
            <person name="Kogle M.E."/>
            <person name="Barry K."/>
            <person name="Clum A."/>
            <person name="Na H."/>
            <person name="Ledsgaard L."/>
            <person name="Lin J."/>
            <person name="Lipzen A."/>
            <person name="Kuo A."/>
            <person name="Riley R."/>
            <person name="Mondo S."/>
            <person name="LaButti K."/>
            <person name="Haridas S."/>
            <person name="Pangalinan J."/>
            <person name="Salamov A.A."/>
            <person name="Simmons B.A."/>
            <person name="Magnuson J.K."/>
            <person name="Chen J."/>
            <person name="Drula E."/>
            <person name="Henrissat B."/>
            <person name="Wiebenga A."/>
            <person name="Lubbers R.J."/>
            <person name="Gomes A.C."/>
            <person name="Makela M.R."/>
            <person name="Stajich J."/>
            <person name="Grigoriev I.V."/>
            <person name="Mortensen U.H."/>
            <person name="De vries R.P."/>
            <person name="Baker S.E."/>
            <person name="Andersen M.R."/>
        </authorList>
    </citation>
    <scope>NUCLEOTIDE SEQUENCE [LARGE SCALE GENOMIC DNA]</scope>
    <source>
        <strain evidence="2 3">CBS 600.67</strain>
    </source>
</reference>
<dbReference type="Gene3D" id="3.40.640.10">
    <property type="entry name" value="Type I PLP-dependent aspartate aminotransferase-like (Major domain)"/>
    <property type="match status" value="1"/>
</dbReference>
<dbReference type="InterPro" id="IPR015424">
    <property type="entry name" value="PyrdxlP-dep_Trfase"/>
</dbReference>
<dbReference type="InterPro" id="IPR004839">
    <property type="entry name" value="Aminotransferase_I/II_large"/>
</dbReference>
<comment type="caution">
    <text evidence="2">The sequence shown here is derived from an EMBL/GenBank/DDBJ whole genome shotgun (WGS) entry which is preliminary data.</text>
</comment>
<keyword evidence="2" id="KW-0808">Transferase</keyword>
<evidence type="ECO:0000313" key="3">
    <source>
        <dbReference type="Proteomes" id="UP001610335"/>
    </source>
</evidence>
<dbReference type="InterPro" id="IPR015421">
    <property type="entry name" value="PyrdxlP-dep_Trfase_major"/>
</dbReference>
<gene>
    <name evidence="2" type="ORF">BDW59DRAFT_148828</name>
</gene>
<dbReference type="PANTHER" id="PTHR42858:SF1">
    <property type="entry name" value="LD15494P"/>
    <property type="match status" value="1"/>
</dbReference>
<accession>A0ABR4I6L9</accession>
<feature type="domain" description="Aminotransferase class I/classII large" evidence="1">
    <location>
        <begin position="46"/>
        <end position="428"/>
    </location>
</feature>
<keyword evidence="3" id="KW-1185">Reference proteome</keyword>
<name>A0ABR4I6L9_9EURO</name>
<sequence>MDADMDNDQKIDLFCGWPNPDLLPTSALSDAFAAVMATPSIRTPALMYGPDEGYGPLRQHIAQWLTSYYRPVDPITSSRICITGGASQNLASILQVFTDPVYTRNVWVVAPTYYLACRIFDDAGFAGRLRAVPQDEKGLDLEFLRREIVAAEESAGDAQPFKPPRPWGRLYKHVVYATPTFSNPSTLTMARSDREDLVRLAREFDILVITDDVYDFLQWPSDPEKPLDRHANAVLPRLVDVDRYLDGGPSDEWGNVVSNGSFSKLIGPGIRTGWAEGTDKLAYGISQTGCQRSGGAPSQFSSAMVDQLFPSGFLQSHIDEVLRPAYAGRYHRMMSAIQDHLLPLGVTLPFAMTPATGGYFIWVALPGSLRASDVAPVALQAHRVKVAAGDLFRVEGDRAVSRNEFGSYVRLCFAWEQEDKLAEGVRRLGCAIRQMIQRSGPQ</sequence>
<evidence type="ECO:0000259" key="1">
    <source>
        <dbReference type="Pfam" id="PF00155"/>
    </source>
</evidence>
<dbReference type="Pfam" id="PF00155">
    <property type="entry name" value="Aminotran_1_2"/>
    <property type="match status" value="1"/>
</dbReference>
<dbReference type="Gene3D" id="3.90.1150.10">
    <property type="entry name" value="Aspartate Aminotransferase, domain 1"/>
    <property type="match status" value="1"/>
</dbReference>
<protein>
    <submittedName>
        <fullName evidence="2">Pyridoxal phosphate-dependent transferase</fullName>
    </submittedName>
</protein>
<dbReference type="Proteomes" id="UP001610335">
    <property type="component" value="Unassembled WGS sequence"/>
</dbReference>
<organism evidence="2 3">
    <name type="scientific">Aspergillus cavernicola</name>
    <dbReference type="NCBI Taxonomy" id="176166"/>
    <lineage>
        <taxon>Eukaryota</taxon>
        <taxon>Fungi</taxon>
        <taxon>Dikarya</taxon>
        <taxon>Ascomycota</taxon>
        <taxon>Pezizomycotina</taxon>
        <taxon>Eurotiomycetes</taxon>
        <taxon>Eurotiomycetidae</taxon>
        <taxon>Eurotiales</taxon>
        <taxon>Aspergillaceae</taxon>
        <taxon>Aspergillus</taxon>
        <taxon>Aspergillus subgen. Nidulantes</taxon>
    </lineage>
</organism>
<dbReference type="PANTHER" id="PTHR42858">
    <property type="entry name" value="AMINOTRANSFERASE"/>
    <property type="match status" value="1"/>
</dbReference>